<evidence type="ECO:0000313" key="7">
    <source>
        <dbReference type="Proteomes" id="UP000310016"/>
    </source>
</evidence>
<accession>A0A4U0Q2Z0</accession>
<dbReference type="InterPro" id="IPR044731">
    <property type="entry name" value="BDH-like"/>
</dbReference>
<dbReference type="FunFam" id="3.40.50.1970:FF:000003">
    <property type="entry name" value="Alcohol dehydrogenase, iron-containing"/>
    <property type="match status" value="1"/>
</dbReference>
<name>A0A4U0Q2Z0_9NEIS</name>
<comment type="similarity">
    <text evidence="2">Belongs to the iron-containing alcohol dehydrogenase family.</text>
</comment>
<comment type="caution">
    <text evidence="6">The sequence shown here is derived from an EMBL/GenBank/DDBJ whole genome shotgun (WGS) entry which is preliminary data.</text>
</comment>
<feature type="domain" description="Alcohol dehydrogenase iron-type/glycerol dehydrogenase GldA" evidence="4">
    <location>
        <begin position="9"/>
        <end position="176"/>
    </location>
</feature>
<dbReference type="Gene3D" id="3.40.50.1970">
    <property type="match status" value="1"/>
</dbReference>
<dbReference type="PANTHER" id="PTHR43633">
    <property type="entry name" value="ALCOHOL DEHYDROGENASE YQHD"/>
    <property type="match status" value="1"/>
</dbReference>
<dbReference type="Gene3D" id="1.20.1090.10">
    <property type="entry name" value="Dehydroquinate synthase-like - alpha domain"/>
    <property type="match status" value="1"/>
</dbReference>
<proteinExistence type="inferred from homology"/>
<dbReference type="EMBL" id="SUMF01000019">
    <property type="protein sequence ID" value="TJZ70084.1"/>
    <property type="molecule type" value="Genomic_DNA"/>
</dbReference>
<sequence length="387" mass="41546">MKNFSFHNPTRLHFGRGQIAQLDSEIGKDARVLLVYGGGSIKRNGVHAQVMAALGQRTVVEFAGIEANPEFDTLMRAVALGKENGVDWVLGVGGGSVLDGSKFIAAALALDPAVDPWLIVGNKTPLHAALPIGCVLTLPATGSEANFTGVITRRETQDKLSFKNAAVYPRFSVLDPTVIDSLPARQLGNGLVDAFVHTTEQYLTYPAEARVQDRLAEGILSTLVEVAPLLRQNQGDYDAQANLMWAANQAMFGLVPLGQPLDWASHAIGHELTVLYGLDHAQTLAIALPSLLRYKFDAKRAKLAQYGRRVWQLNGDDDEVANAAIEATRRFFESAGLPTRLSGYGIDDVAAAAAGVEAQLIRHQRLKLGEHGDITPADCRAIVLAAG</sequence>
<evidence type="ECO:0000313" key="6">
    <source>
        <dbReference type="EMBL" id="TJZ70084.1"/>
    </source>
</evidence>
<dbReference type="RefSeq" id="WP_136774146.1">
    <property type="nucleotide sequence ID" value="NZ_SUMF01000019.1"/>
</dbReference>
<dbReference type="AlphaFoldDB" id="A0A4U0Q2Z0"/>
<dbReference type="InterPro" id="IPR056798">
    <property type="entry name" value="ADH_Fe_C"/>
</dbReference>
<evidence type="ECO:0000256" key="2">
    <source>
        <dbReference type="ARBA" id="ARBA00007358"/>
    </source>
</evidence>
<organism evidence="6 7">
    <name type="scientific">Chitiniphilus eburneus</name>
    <dbReference type="NCBI Taxonomy" id="2571148"/>
    <lineage>
        <taxon>Bacteria</taxon>
        <taxon>Pseudomonadati</taxon>
        <taxon>Pseudomonadota</taxon>
        <taxon>Betaproteobacteria</taxon>
        <taxon>Neisseriales</taxon>
        <taxon>Chitinibacteraceae</taxon>
        <taxon>Chitiniphilus</taxon>
    </lineage>
</organism>
<protein>
    <submittedName>
        <fullName evidence="6">Iron-containing alcohol dehydrogenase</fullName>
    </submittedName>
</protein>
<dbReference type="PANTHER" id="PTHR43633:SF1">
    <property type="entry name" value="ALCOHOL DEHYDROGENASE YQHD"/>
    <property type="match status" value="1"/>
</dbReference>
<evidence type="ECO:0000256" key="1">
    <source>
        <dbReference type="ARBA" id="ARBA00001962"/>
    </source>
</evidence>
<evidence type="ECO:0000256" key="3">
    <source>
        <dbReference type="ARBA" id="ARBA00023002"/>
    </source>
</evidence>
<dbReference type="GO" id="GO:1990002">
    <property type="term" value="F:methylglyoxal reductase (NADPH) (acetol producing) activity"/>
    <property type="evidence" value="ECO:0007669"/>
    <property type="project" value="TreeGrafter"/>
</dbReference>
<dbReference type="GO" id="GO:0005829">
    <property type="term" value="C:cytosol"/>
    <property type="evidence" value="ECO:0007669"/>
    <property type="project" value="TreeGrafter"/>
</dbReference>
<dbReference type="GO" id="GO:1990362">
    <property type="term" value="F:butanol dehydrogenase (NAD+) activity"/>
    <property type="evidence" value="ECO:0007669"/>
    <property type="project" value="InterPro"/>
</dbReference>
<evidence type="ECO:0000259" key="4">
    <source>
        <dbReference type="Pfam" id="PF00465"/>
    </source>
</evidence>
<dbReference type="Proteomes" id="UP000310016">
    <property type="component" value="Unassembled WGS sequence"/>
</dbReference>
<reference evidence="6 7" key="1">
    <citation type="submission" date="2019-04" db="EMBL/GenBank/DDBJ databases">
        <title>Chitiniphilus eburnea sp. nov., a novel chitinolytic bacterium isolated from aquaculture sludge.</title>
        <authorList>
            <person name="Sheng M."/>
        </authorList>
    </citation>
    <scope>NUCLEOTIDE SEQUENCE [LARGE SCALE GENOMIC DNA]</scope>
    <source>
        <strain evidence="6 7">HX-2-15</strain>
    </source>
</reference>
<feature type="domain" description="Fe-containing alcohol dehydrogenase-like C-terminal" evidence="5">
    <location>
        <begin position="191"/>
        <end position="353"/>
    </location>
</feature>
<gene>
    <name evidence="6" type="ORF">FAZ21_14420</name>
</gene>
<dbReference type="SUPFAM" id="SSF56796">
    <property type="entry name" value="Dehydroquinate synthase-like"/>
    <property type="match status" value="1"/>
</dbReference>
<keyword evidence="3" id="KW-0560">Oxidoreductase</keyword>
<comment type="cofactor">
    <cofactor evidence="1">
        <name>Fe cation</name>
        <dbReference type="ChEBI" id="CHEBI:24875"/>
    </cofactor>
</comment>
<evidence type="ECO:0000259" key="5">
    <source>
        <dbReference type="Pfam" id="PF25137"/>
    </source>
</evidence>
<dbReference type="InterPro" id="IPR001670">
    <property type="entry name" value="ADH_Fe/GldA"/>
</dbReference>
<dbReference type="GO" id="GO:0008106">
    <property type="term" value="F:alcohol dehydrogenase (NADP+) activity"/>
    <property type="evidence" value="ECO:0007669"/>
    <property type="project" value="TreeGrafter"/>
</dbReference>
<dbReference type="CDD" id="cd08187">
    <property type="entry name" value="BDH"/>
    <property type="match status" value="1"/>
</dbReference>
<dbReference type="Pfam" id="PF25137">
    <property type="entry name" value="ADH_Fe_C"/>
    <property type="match status" value="1"/>
</dbReference>
<dbReference type="Pfam" id="PF00465">
    <property type="entry name" value="Fe-ADH"/>
    <property type="match status" value="1"/>
</dbReference>
<keyword evidence="7" id="KW-1185">Reference proteome</keyword>
<dbReference type="OrthoDB" id="9778433at2"/>
<dbReference type="GO" id="GO:0046872">
    <property type="term" value="F:metal ion binding"/>
    <property type="evidence" value="ECO:0007669"/>
    <property type="project" value="InterPro"/>
</dbReference>